<dbReference type="PANTHER" id="PTHR12110">
    <property type="entry name" value="HYDROXYPYRUVATE ISOMERASE"/>
    <property type="match status" value="1"/>
</dbReference>
<evidence type="ECO:0000313" key="2">
    <source>
        <dbReference type="EMBL" id="CAB4585313.1"/>
    </source>
</evidence>
<dbReference type="EMBL" id="CAEZWS010000008">
    <property type="protein sequence ID" value="CAB4658651.1"/>
    <property type="molecule type" value="Genomic_DNA"/>
</dbReference>
<dbReference type="EMBL" id="CAEZUA010000018">
    <property type="protein sequence ID" value="CAB4585313.1"/>
    <property type="molecule type" value="Genomic_DNA"/>
</dbReference>
<dbReference type="EMBL" id="CAFAAR010000017">
    <property type="protein sequence ID" value="CAB4798601.1"/>
    <property type="molecule type" value="Genomic_DNA"/>
</dbReference>
<gene>
    <name evidence="2" type="ORF">UFOPK1773_00443</name>
    <name evidence="3" type="ORF">UFOPK2288_00284</name>
    <name evidence="4" type="ORF">UFOPK2589_00374</name>
    <name evidence="5" type="ORF">UFOPK2931_00242</name>
    <name evidence="6" type="ORF">UFOPK3056_00350</name>
    <name evidence="7" type="ORF">UFOPK3287_00158</name>
    <name evidence="8" type="ORF">UFOPK3558_00581</name>
    <name evidence="9" type="ORF">UFOPK3916_00346</name>
    <name evidence="10" type="ORF">UFOPK4074_00476</name>
    <name evidence="11" type="ORF">UFOPK4372_00229</name>
</gene>
<evidence type="ECO:0000259" key="1">
    <source>
        <dbReference type="Pfam" id="PF01261"/>
    </source>
</evidence>
<organism evidence="9">
    <name type="scientific">freshwater metagenome</name>
    <dbReference type="NCBI Taxonomy" id="449393"/>
    <lineage>
        <taxon>unclassified sequences</taxon>
        <taxon>metagenomes</taxon>
        <taxon>ecological metagenomes</taxon>
    </lineage>
</organism>
<reference evidence="9" key="1">
    <citation type="submission" date="2020-05" db="EMBL/GenBank/DDBJ databases">
        <authorList>
            <person name="Chiriac C."/>
            <person name="Salcher M."/>
            <person name="Ghai R."/>
            <person name="Kavagutti S V."/>
        </authorList>
    </citation>
    <scope>NUCLEOTIDE SEQUENCE</scope>
</reference>
<name>A0A6J7LSJ6_9ZZZZ</name>
<evidence type="ECO:0000313" key="5">
    <source>
        <dbReference type="EMBL" id="CAB4772794.1"/>
    </source>
</evidence>
<dbReference type="EMBL" id="CAEZZZ010000006">
    <property type="protein sequence ID" value="CAB4772794.1"/>
    <property type="molecule type" value="Genomic_DNA"/>
</dbReference>
<evidence type="ECO:0000313" key="10">
    <source>
        <dbReference type="EMBL" id="CAB5007978.1"/>
    </source>
</evidence>
<dbReference type="EMBL" id="CAFBJH010000005">
    <property type="protein sequence ID" value="CAB4847606.1"/>
    <property type="molecule type" value="Genomic_DNA"/>
</dbReference>
<dbReference type="Pfam" id="PF01261">
    <property type="entry name" value="AP_endonuc_2"/>
    <property type="match status" value="1"/>
</dbReference>
<dbReference type="EMBL" id="CAFBQZ010000008">
    <property type="protein sequence ID" value="CAB5070422.1"/>
    <property type="molecule type" value="Genomic_DNA"/>
</dbReference>
<evidence type="ECO:0000313" key="6">
    <source>
        <dbReference type="EMBL" id="CAB4798601.1"/>
    </source>
</evidence>
<dbReference type="AlphaFoldDB" id="A0A6J7LSJ6"/>
<dbReference type="Gene3D" id="3.20.20.150">
    <property type="entry name" value="Divalent-metal-dependent TIM barrel enzymes"/>
    <property type="match status" value="1"/>
</dbReference>
<accession>A0A6J7LSJ6</accession>
<evidence type="ECO:0000313" key="4">
    <source>
        <dbReference type="EMBL" id="CAB4692797.1"/>
    </source>
</evidence>
<dbReference type="EMBL" id="CAFBOE010000015">
    <property type="protein sequence ID" value="CAB4970372.1"/>
    <property type="molecule type" value="Genomic_DNA"/>
</dbReference>
<feature type="domain" description="Xylose isomerase-like TIM barrel" evidence="1">
    <location>
        <begin position="53"/>
        <end position="279"/>
    </location>
</feature>
<evidence type="ECO:0000313" key="3">
    <source>
        <dbReference type="EMBL" id="CAB4658651.1"/>
    </source>
</evidence>
<dbReference type="InterPro" id="IPR050312">
    <property type="entry name" value="IolE/XylAMocC-like"/>
</dbReference>
<dbReference type="EMBL" id="CAFBPG010000028">
    <property type="protein sequence ID" value="CAB5007978.1"/>
    <property type="molecule type" value="Genomic_DNA"/>
</dbReference>
<protein>
    <submittedName>
        <fullName evidence="9">Unannotated protein</fullName>
    </submittedName>
</protein>
<dbReference type="InterPro" id="IPR013022">
    <property type="entry name" value="Xyl_isomerase-like_TIM-brl"/>
</dbReference>
<dbReference type="SUPFAM" id="SSF51658">
    <property type="entry name" value="Xylose isomerase-like"/>
    <property type="match status" value="1"/>
</dbReference>
<dbReference type="InterPro" id="IPR036237">
    <property type="entry name" value="Xyl_isomerase-like_sf"/>
</dbReference>
<sequence length="283" mass="32089">MKIGIDTYSFHRFFGETTKWEVASEEKWTITEFLEFAATNSIKVVTLETCYLNPKDPSLESELKQWLADDSTREIAFTWGHPNGFDGGKKPEALENALDFLHLSHALGLEQMRIVLGNHWNFATAPAERFPLLLPIITKLLELATEYNMRIAVENHADFPVRTLMKYIESFDSPRLGMCFDFGNSIRVGDDPVLVLQDVDINKIFMVQVKDVRRMPGHEEPTGWWPTVLYGTGDANPGKCLQILRSHGFKDPIVVELSNVFTGLTEKEVAVQAIAFVRKELLG</sequence>
<proteinExistence type="predicted"/>
<evidence type="ECO:0000313" key="9">
    <source>
        <dbReference type="EMBL" id="CAB4970372.1"/>
    </source>
</evidence>
<evidence type="ECO:0000313" key="7">
    <source>
        <dbReference type="EMBL" id="CAB4847606.1"/>
    </source>
</evidence>
<evidence type="ECO:0000313" key="11">
    <source>
        <dbReference type="EMBL" id="CAB5070422.1"/>
    </source>
</evidence>
<dbReference type="EMBL" id="CAEZXT010000014">
    <property type="protein sequence ID" value="CAB4692797.1"/>
    <property type="molecule type" value="Genomic_DNA"/>
</dbReference>
<evidence type="ECO:0000313" key="8">
    <source>
        <dbReference type="EMBL" id="CAB4899006.1"/>
    </source>
</evidence>
<dbReference type="EMBL" id="CAFBMI010000037">
    <property type="protein sequence ID" value="CAB4899006.1"/>
    <property type="molecule type" value="Genomic_DNA"/>
</dbReference>